<feature type="domain" description="DUF4124" evidence="1">
    <location>
        <begin position="17"/>
        <end position="61"/>
    </location>
</feature>
<name>A0AAU7MJY1_9GAMM</name>
<sequence>MFERLRKTIDPVLFFSLLLLFASAGQAKIYKWVDEDGKVHFSDRQDHSIEQEVVDVKPGVSEWSRFEIDIKTVDVELSEQEHQQIVEGVNNVYEFFDRVMSFDMNRTVPVNILILKDSTAYRNYLIRRNRGMAAASYGIYMSSENQIVVYIRKNRALTFPTIKHEVSHAVVDTIVPYAPAWLNEGLAEQMETIERDESGLYFERHRENKWVVNQAREHGSLAGIDQLLKLPSNKWRHSDLSGRGSLRAQSGQFVYFLLSNSTRRNFVVRLMHNFNRGDRTIAYYLVNDNYIGGVAMLALDWRRWLHDQGAGVIRL</sequence>
<dbReference type="EMBL" id="CP157802">
    <property type="protein sequence ID" value="XBQ18761.1"/>
    <property type="molecule type" value="Genomic_DNA"/>
</dbReference>
<organism evidence="2">
    <name type="scientific">Marinobacter sp. MMG032</name>
    <dbReference type="NCBI Taxonomy" id="3158548"/>
    <lineage>
        <taxon>Bacteria</taxon>
        <taxon>Pseudomonadati</taxon>
        <taxon>Pseudomonadota</taxon>
        <taxon>Gammaproteobacteria</taxon>
        <taxon>Pseudomonadales</taxon>
        <taxon>Marinobacteraceae</taxon>
        <taxon>Marinobacter</taxon>
    </lineage>
</organism>
<dbReference type="RefSeq" id="WP_349342612.1">
    <property type="nucleotide sequence ID" value="NZ_CP157802.1"/>
</dbReference>
<dbReference type="KEGG" id="mamm:ABNF92_15070"/>
<dbReference type="AlphaFoldDB" id="A0AAU7MJY1"/>
<protein>
    <submittedName>
        <fullName evidence="2">DUF4124 domain-containing protein</fullName>
    </submittedName>
</protein>
<evidence type="ECO:0000313" key="2">
    <source>
        <dbReference type="EMBL" id="XBQ18761.1"/>
    </source>
</evidence>
<accession>A0AAU7MJY1</accession>
<reference evidence="2" key="1">
    <citation type="submission" date="2024-05" db="EMBL/GenBank/DDBJ databases">
        <title>Draft Genome Sequences of Flagellimonas sp. MMG031 and Marinobacter sp. MMG032 Isolated from the dinoflagellate Symbiodinium pilosum.</title>
        <authorList>
            <person name="Shikuma N.J."/>
            <person name="Farrell M.V."/>
        </authorList>
    </citation>
    <scope>NUCLEOTIDE SEQUENCE</scope>
    <source>
        <strain evidence="2">MMG032</strain>
    </source>
</reference>
<gene>
    <name evidence="2" type="ORF">ABNF92_15070</name>
</gene>
<evidence type="ECO:0000259" key="1">
    <source>
        <dbReference type="Pfam" id="PF13511"/>
    </source>
</evidence>
<dbReference type="Pfam" id="PF13511">
    <property type="entry name" value="DUF4124"/>
    <property type="match status" value="1"/>
</dbReference>
<dbReference type="InterPro" id="IPR025392">
    <property type="entry name" value="DUF4124"/>
</dbReference>
<proteinExistence type="predicted"/>